<sequence>MVDSSTPSASKRHAMAPAPWSDLHSELLVSIAATDGVSLRDYASLRAVCTTWRAALAPLSYPSLLSLVQGRRSHSASVFSLPMRRTFHLHTGSSAIVDPECNFYGRAHARLVGSGNGRFAIAIDARGTRSTTLRIILVDPRAGNMVQLGSPAGGKASVCKIVFASNKSLNPRNHNDNWRAVALYDHNSRVAYIDTGGGGSTEDKKWTTVNVADGNCYDDMAFNAEGDRAYFLSSCGNVYVLLMPRGGRPAAVIEPLATLMHDPNPTTAYAAPYDVVSPKMVTKHIFLRQGSLYQVWKNTNANVKMGSGYFRMSADEIFVLRYDTERWPCWDVVKDLGGCSVFLGKSSSPVVVQPVVPEVRADCVYWIDWLGVPMVCDIATGASKPWVLPNCMCKGDCWYFGHDDTTSIDV</sequence>
<dbReference type="Gramene" id="TraesCS2A03G0154000.1">
    <property type="protein sequence ID" value="TraesCS2A03G0154000.1.CDS1"/>
    <property type="gene ID" value="TraesCS2A03G0154000"/>
</dbReference>
<evidence type="ECO:0000313" key="3">
    <source>
        <dbReference type="Proteomes" id="UP000019116"/>
    </source>
</evidence>
<dbReference type="InterPro" id="IPR005174">
    <property type="entry name" value="KIB1-4_b-propeller"/>
</dbReference>
<dbReference type="PANTHER" id="PTHR34708:SF7">
    <property type="entry name" value="DUF295 DOMAIN-CONTAINING PROTEIN"/>
    <property type="match status" value="1"/>
</dbReference>
<dbReference type="Gramene" id="TraesRN2A0100115800.1">
    <property type="protein sequence ID" value="TraesRN2A0100115800.1"/>
    <property type="gene ID" value="TraesRN2A0100115800"/>
</dbReference>
<name>A0A3B6ASN3_WHEAT</name>
<dbReference type="OrthoDB" id="672063at2759"/>
<proteinExistence type="predicted"/>
<keyword evidence="3" id="KW-1185">Reference proteome</keyword>
<feature type="domain" description="KIB1-4 beta-propeller" evidence="1">
    <location>
        <begin position="106"/>
        <end position="373"/>
    </location>
</feature>
<dbReference type="Gramene" id="TraesWEE_scaffold_090087_01G000100.1">
    <property type="protein sequence ID" value="TraesWEE_scaffold_090087_01G000100.1"/>
    <property type="gene ID" value="TraesWEE_scaffold_090087_01G000100"/>
</dbReference>
<dbReference type="SUPFAM" id="SSF69304">
    <property type="entry name" value="Tricorn protease N-terminal domain"/>
    <property type="match status" value="1"/>
</dbReference>
<dbReference type="OMA" id="WRAVALY"/>
<dbReference type="PANTHER" id="PTHR34708">
    <property type="entry name" value="OS07G0440000 PROTEIN"/>
    <property type="match status" value="1"/>
</dbReference>
<organism evidence="2">
    <name type="scientific">Triticum aestivum</name>
    <name type="common">Wheat</name>
    <dbReference type="NCBI Taxonomy" id="4565"/>
    <lineage>
        <taxon>Eukaryota</taxon>
        <taxon>Viridiplantae</taxon>
        <taxon>Streptophyta</taxon>
        <taxon>Embryophyta</taxon>
        <taxon>Tracheophyta</taxon>
        <taxon>Spermatophyta</taxon>
        <taxon>Magnoliopsida</taxon>
        <taxon>Liliopsida</taxon>
        <taxon>Poales</taxon>
        <taxon>Poaceae</taxon>
        <taxon>BOP clade</taxon>
        <taxon>Pooideae</taxon>
        <taxon>Triticodae</taxon>
        <taxon>Triticeae</taxon>
        <taxon>Triticinae</taxon>
        <taxon>Triticum</taxon>
    </lineage>
</organism>
<evidence type="ECO:0000313" key="2">
    <source>
        <dbReference type="EnsemblPlants" id="TraesCS2A02G078600.1.cds1"/>
    </source>
</evidence>
<evidence type="ECO:0000259" key="1">
    <source>
        <dbReference type="Pfam" id="PF03478"/>
    </source>
</evidence>
<dbReference type="AlphaFoldDB" id="A0A3B6ASN3"/>
<dbReference type="Proteomes" id="UP000019116">
    <property type="component" value="Chromosome 2A"/>
</dbReference>
<dbReference type="Gramene" id="TraesCS2A02G078600.1">
    <property type="protein sequence ID" value="TraesCS2A02G078600.1.cds1"/>
    <property type="gene ID" value="TraesCS2A02G078600"/>
</dbReference>
<reference evidence="2" key="1">
    <citation type="submission" date="2018-08" db="EMBL/GenBank/DDBJ databases">
        <authorList>
            <person name="Rossello M."/>
        </authorList>
    </citation>
    <scope>NUCLEOTIDE SEQUENCE [LARGE SCALE GENOMIC DNA]</scope>
    <source>
        <strain evidence="2">cv. Chinese Spring</strain>
    </source>
</reference>
<reference evidence="2" key="2">
    <citation type="submission" date="2018-10" db="UniProtKB">
        <authorList>
            <consortium name="EnsemblPlants"/>
        </authorList>
    </citation>
    <scope>IDENTIFICATION</scope>
</reference>
<dbReference type="EnsemblPlants" id="TraesCS2A02G078600.1">
    <property type="protein sequence ID" value="TraesCS2A02G078600.1.cds1"/>
    <property type="gene ID" value="TraesCS2A02G078600"/>
</dbReference>
<dbReference type="Pfam" id="PF03478">
    <property type="entry name" value="Beta-prop_KIB1-4"/>
    <property type="match status" value="1"/>
</dbReference>
<protein>
    <recommendedName>
        <fullName evidence="1">KIB1-4 beta-propeller domain-containing protein</fullName>
    </recommendedName>
</protein>
<accession>A0A3B6ASN3</accession>